<dbReference type="SUPFAM" id="SSF53335">
    <property type="entry name" value="S-adenosyl-L-methionine-dependent methyltransferases"/>
    <property type="match status" value="1"/>
</dbReference>
<dbReference type="Gene3D" id="3.40.50.150">
    <property type="entry name" value="Vaccinia Virus protein VP39"/>
    <property type="match status" value="1"/>
</dbReference>
<dbReference type="Pfam" id="PF13489">
    <property type="entry name" value="Methyltransf_23"/>
    <property type="match status" value="1"/>
</dbReference>
<evidence type="ECO:0000313" key="1">
    <source>
        <dbReference type="EMBL" id="BDV43127.1"/>
    </source>
</evidence>
<evidence type="ECO:0008006" key="3">
    <source>
        <dbReference type="Google" id="ProtNLM"/>
    </source>
</evidence>
<reference evidence="1 2" key="1">
    <citation type="submission" date="2022-12" db="EMBL/GenBank/DDBJ databases">
        <title>Polyphasic characterization of Geotalea uranireducens NIT-SL11 newly isolated from a complex of sewage sludge and microbially reduced graphene oxide.</title>
        <authorList>
            <person name="Xie L."/>
            <person name="Yoshida N."/>
            <person name="Meng L."/>
        </authorList>
    </citation>
    <scope>NUCLEOTIDE SEQUENCE [LARGE SCALE GENOMIC DNA]</scope>
    <source>
        <strain evidence="1 2">NIT-SL11</strain>
    </source>
</reference>
<name>A0ABM8ELN4_9BACT</name>
<proteinExistence type="predicted"/>
<dbReference type="CDD" id="cd02440">
    <property type="entry name" value="AdoMet_MTases"/>
    <property type="match status" value="1"/>
</dbReference>
<dbReference type="PANTHER" id="PTHR43861">
    <property type="entry name" value="TRANS-ACONITATE 2-METHYLTRANSFERASE-RELATED"/>
    <property type="match status" value="1"/>
</dbReference>
<gene>
    <name evidence="1" type="ORF">GURASL_20500</name>
</gene>
<dbReference type="RefSeq" id="WP_281999244.1">
    <property type="nucleotide sequence ID" value="NZ_AP027151.1"/>
</dbReference>
<dbReference type="InterPro" id="IPR029063">
    <property type="entry name" value="SAM-dependent_MTases_sf"/>
</dbReference>
<sequence length="252" mass="28340">MEWYPTPSYLVKRQAILDALATVPYRSVLEVGCGMGDLLSVLASRGFSGLGIDVAKEAVAAARQQVDNQAIAVEQLDITEVKQRYEVVIASEVMEHCPDDLGFLRELRRCLIDNGYLIITVPAHMAKWGANDDLCGHIRRYERDDLRRKIEQAGFEPLFIHSYGVPIYNVMKPFYDRAVKRQSLESVDLAERTKSSSGMRLLPRLKTVFALCFNNITMAPFYGLQRLFYASDLGNGYLAVARPKSVPEATRS</sequence>
<dbReference type="Proteomes" id="UP001317705">
    <property type="component" value="Chromosome"/>
</dbReference>
<organism evidence="1 2">
    <name type="scientific">Geotalea uraniireducens</name>
    <dbReference type="NCBI Taxonomy" id="351604"/>
    <lineage>
        <taxon>Bacteria</taxon>
        <taxon>Pseudomonadati</taxon>
        <taxon>Thermodesulfobacteriota</taxon>
        <taxon>Desulfuromonadia</taxon>
        <taxon>Geobacterales</taxon>
        <taxon>Geobacteraceae</taxon>
        <taxon>Geotalea</taxon>
    </lineage>
</organism>
<protein>
    <recommendedName>
        <fullName evidence="3">Class I SAM-dependent methyltransferase</fullName>
    </recommendedName>
</protein>
<evidence type="ECO:0000313" key="2">
    <source>
        <dbReference type="Proteomes" id="UP001317705"/>
    </source>
</evidence>
<keyword evidence="2" id="KW-1185">Reference proteome</keyword>
<dbReference type="EMBL" id="AP027151">
    <property type="protein sequence ID" value="BDV43127.1"/>
    <property type="molecule type" value="Genomic_DNA"/>
</dbReference>
<accession>A0ABM8ELN4</accession>